<feature type="domain" description="Polysaccharide export protein N-terminal" evidence="3">
    <location>
        <begin position="60"/>
        <end position="132"/>
    </location>
</feature>
<dbReference type="AlphaFoldDB" id="A0A7V2B043"/>
<evidence type="ECO:0000313" key="5">
    <source>
        <dbReference type="EMBL" id="HER95838.1"/>
    </source>
</evidence>
<evidence type="ECO:0000256" key="2">
    <source>
        <dbReference type="SAM" id="Phobius"/>
    </source>
</evidence>
<evidence type="ECO:0000256" key="1">
    <source>
        <dbReference type="ARBA" id="ARBA00022729"/>
    </source>
</evidence>
<keyword evidence="1" id="KW-0732">Signal</keyword>
<dbReference type="Pfam" id="PF02563">
    <property type="entry name" value="Poly_export"/>
    <property type="match status" value="1"/>
</dbReference>
<sequence length="574" mass="62409">MHRYGTWVVFALLGGFLGTAAAQNLGMPARQAEPVSVELLRRLEPPGTPSALALEGPIDPHRYRVGPGDQFMVTIGSTPPQTFTVEVSATGSLVIPEAGALNASERILAEVQEAAQSLLKAYYRNVPVEVTLSRPRTFYVHVTGAVPVPGRFLASATARVSDILQQAFTSPRLPEEEEKGENAAAIGSARTALHAFYQPSLRNVRLHHRNGETEHLDLVRYYAIGDLSQNPYLTDGDVVEVPAFHTNRDVVFVFGEVPYPGLYDYRAGDTLLDVLLLAAGQEGLTRFDRVRLSRPVAGSDSVQVMVQEFAIADLLADPARAPQLRPGDHVQFLVHRQPYVLVTGAVRYPGSYPIVHGQTTLAELIAMAGGLAPKATQRFAYIERGPAYPPMVSAGDTNAVSWLPSQASNLDVFAKISLAQNLQQRWLLVDLENAWAGRGPNTRLFDGDRVYFPEDRNSVLVVGHVPRPGYVPYVPGQSARYYVSEAGGPGPRPRGIYVFNTATGRVREGLQTPVASGDVIFVDAQPAPDTPEMARLVLEEQASRRQSRMQTAQVILSTFATIAGIITAYAAITR</sequence>
<reference evidence="5" key="1">
    <citation type="journal article" date="2020" name="mSystems">
        <title>Genome- and Community-Level Interaction Insights into Carbon Utilization and Element Cycling Functions of Hydrothermarchaeota in Hydrothermal Sediment.</title>
        <authorList>
            <person name="Zhou Z."/>
            <person name="Liu Y."/>
            <person name="Xu W."/>
            <person name="Pan J."/>
            <person name="Luo Z.H."/>
            <person name="Li M."/>
        </authorList>
    </citation>
    <scope>NUCLEOTIDE SEQUENCE [LARGE SCALE GENOMIC DNA]</scope>
    <source>
        <strain evidence="5">SpSt-143</strain>
    </source>
</reference>
<comment type="caution">
    <text evidence="5">The sequence shown here is derived from an EMBL/GenBank/DDBJ whole genome shotgun (WGS) entry which is preliminary data.</text>
</comment>
<evidence type="ECO:0000259" key="4">
    <source>
        <dbReference type="Pfam" id="PF10531"/>
    </source>
</evidence>
<evidence type="ECO:0000259" key="3">
    <source>
        <dbReference type="Pfam" id="PF02563"/>
    </source>
</evidence>
<keyword evidence="5" id="KW-0813">Transport</keyword>
<protein>
    <submittedName>
        <fullName evidence="5">Sugar transporter</fullName>
    </submittedName>
</protein>
<organism evidence="5">
    <name type="scientific">Rhodothermus marinus</name>
    <name type="common">Rhodothermus obamensis</name>
    <dbReference type="NCBI Taxonomy" id="29549"/>
    <lineage>
        <taxon>Bacteria</taxon>
        <taxon>Pseudomonadati</taxon>
        <taxon>Rhodothermota</taxon>
        <taxon>Rhodothermia</taxon>
        <taxon>Rhodothermales</taxon>
        <taxon>Rhodothermaceae</taxon>
        <taxon>Rhodothermus</taxon>
    </lineage>
</organism>
<keyword evidence="2" id="KW-1133">Transmembrane helix</keyword>
<dbReference type="InterPro" id="IPR019554">
    <property type="entry name" value="Soluble_ligand-bd"/>
</dbReference>
<keyword evidence="5" id="KW-0762">Sugar transport</keyword>
<keyword evidence="2" id="KW-0472">Membrane</keyword>
<accession>A0A7V2B043</accession>
<dbReference type="PANTHER" id="PTHR33619:SF3">
    <property type="entry name" value="POLYSACCHARIDE EXPORT PROTEIN GFCE-RELATED"/>
    <property type="match status" value="1"/>
</dbReference>
<name>A0A7V2B043_RHOMR</name>
<dbReference type="Pfam" id="PF10531">
    <property type="entry name" value="SLBB"/>
    <property type="match status" value="2"/>
</dbReference>
<gene>
    <name evidence="5" type="ORF">ENO59_04900</name>
</gene>
<dbReference type="GO" id="GO:0015159">
    <property type="term" value="F:polysaccharide transmembrane transporter activity"/>
    <property type="evidence" value="ECO:0007669"/>
    <property type="project" value="InterPro"/>
</dbReference>
<dbReference type="PANTHER" id="PTHR33619">
    <property type="entry name" value="POLYSACCHARIDE EXPORT PROTEIN GFCE-RELATED"/>
    <property type="match status" value="1"/>
</dbReference>
<proteinExistence type="predicted"/>
<dbReference type="Gene3D" id="3.10.560.10">
    <property type="entry name" value="Outer membrane lipoprotein wza domain like"/>
    <property type="match status" value="3"/>
</dbReference>
<dbReference type="EMBL" id="DSGB01000004">
    <property type="protein sequence ID" value="HER95838.1"/>
    <property type="molecule type" value="Genomic_DNA"/>
</dbReference>
<feature type="domain" description="Soluble ligand binding" evidence="4">
    <location>
        <begin position="250"/>
        <end position="302"/>
    </location>
</feature>
<feature type="transmembrane region" description="Helical" evidence="2">
    <location>
        <begin position="554"/>
        <end position="572"/>
    </location>
</feature>
<dbReference type="InterPro" id="IPR049712">
    <property type="entry name" value="Poly_export"/>
</dbReference>
<dbReference type="InterPro" id="IPR003715">
    <property type="entry name" value="Poly_export_N"/>
</dbReference>
<feature type="domain" description="Soluble ligand binding" evidence="4">
    <location>
        <begin position="340"/>
        <end position="385"/>
    </location>
</feature>
<keyword evidence="2" id="KW-0812">Transmembrane</keyword>